<dbReference type="AlphaFoldDB" id="A0AA35Z4L1"/>
<evidence type="ECO:0000256" key="1">
    <source>
        <dbReference type="SAM" id="MobiDB-lite"/>
    </source>
</evidence>
<sequence length="141" mass="16218">MSGENTKQFDHLCSNFYEAAYIANSREKYEYLVSCINMAKEKLNDDSIWGCSSNVNLVVEDVRVSDSTTKLLPPLQVRSKGRPPSKRKESRVEKVMKKKRKKNVPKRTENIQQDQIDASHEQGAISYNDESNYQFDLNVPV</sequence>
<feature type="compositionally biased region" description="Basic and acidic residues" evidence="1">
    <location>
        <begin position="86"/>
        <end position="95"/>
    </location>
</feature>
<protein>
    <submittedName>
        <fullName evidence="2">Uncharacterized protein</fullName>
    </submittedName>
</protein>
<evidence type="ECO:0000313" key="3">
    <source>
        <dbReference type="Proteomes" id="UP001177003"/>
    </source>
</evidence>
<proteinExistence type="predicted"/>
<accession>A0AA35Z4L1</accession>
<reference evidence="2" key="1">
    <citation type="submission" date="2023-04" db="EMBL/GenBank/DDBJ databases">
        <authorList>
            <person name="Vijverberg K."/>
            <person name="Xiong W."/>
            <person name="Schranz E."/>
        </authorList>
    </citation>
    <scope>NUCLEOTIDE SEQUENCE</scope>
</reference>
<gene>
    <name evidence="2" type="ORF">LSALG_LOCUS25223</name>
</gene>
<keyword evidence="3" id="KW-1185">Reference proteome</keyword>
<feature type="region of interest" description="Disordered" evidence="1">
    <location>
        <begin position="74"/>
        <end position="129"/>
    </location>
</feature>
<evidence type="ECO:0000313" key="2">
    <source>
        <dbReference type="EMBL" id="CAI9285765.1"/>
    </source>
</evidence>
<feature type="compositionally biased region" description="Basic residues" evidence="1">
    <location>
        <begin position="96"/>
        <end position="105"/>
    </location>
</feature>
<dbReference type="Proteomes" id="UP001177003">
    <property type="component" value="Chromosome 5"/>
</dbReference>
<name>A0AA35Z4L1_LACSI</name>
<organism evidence="2 3">
    <name type="scientific">Lactuca saligna</name>
    <name type="common">Willowleaf lettuce</name>
    <dbReference type="NCBI Taxonomy" id="75948"/>
    <lineage>
        <taxon>Eukaryota</taxon>
        <taxon>Viridiplantae</taxon>
        <taxon>Streptophyta</taxon>
        <taxon>Embryophyta</taxon>
        <taxon>Tracheophyta</taxon>
        <taxon>Spermatophyta</taxon>
        <taxon>Magnoliopsida</taxon>
        <taxon>eudicotyledons</taxon>
        <taxon>Gunneridae</taxon>
        <taxon>Pentapetalae</taxon>
        <taxon>asterids</taxon>
        <taxon>campanulids</taxon>
        <taxon>Asterales</taxon>
        <taxon>Asteraceae</taxon>
        <taxon>Cichorioideae</taxon>
        <taxon>Cichorieae</taxon>
        <taxon>Lactucinae</taxon>
        <taxon>Lactuca</taxon>
    </lineage>
</organism>
<dbReference type="EMBL" id="OX465081">
    <property type="protein sequence ID" value="CAI9285765.1"/>
    <property type="molecule type" value="Genomic_DNA"/>
</dbReference>